<keyword evidence="8" id="KW-1185">Reference proteome</keyword>
<name>A0A2P6P5A7_ROSCH</name>
<sequence length="99" mass="11262">MIIRLFCSHLYHEDCIFQWLVTSPLCPMCRYSVPVVEQAMPVVEQAMPVVEQAMPVVEQAAELSKPSWRQLHWPMLLTASAGGILTALLVCRLLKQRQV</sequence>
<dbReference type="GO" id="GO:0061630">
    <property type="term" value="F:ubiquitin protein ligase activity"/>
    <property type="evidence" value="ECO:0007669"/>
    <property type="project" value="TreeGrafter"/>
</dbReference>
<proteinExistence type="predicted"/>
<feature type="transmembrane region" description="Helical" evidence="5">
    <location>
        <begin position="73"/>
        <end position="94"/>
    </location>
</feature>
<dbReference type="GO" id="GO:0006511">
    <property type="term" value="P:ubiquitin-dependent protein catabolic process"/>
    <property type="evidence" value="ECO:0007669"/>
    <property type="project" value="TreeGrafter"/>
</dbReference>
<dbReference type="Pfam" id="PF13639">
    <property type="entry name" value="zf-RING_2"/>
    <property type="match status" value="1"/>
</dbReference>
<dbReference type="PROSITE" id="PS50089">
    <property type="entry name" value="ZF_RING_2"/>
    <property type="match status" value="1"/>
</dbReference>
<keyword evidence="5" id="KW-1133">Transmembrane helix</keyword>
<evidence type="ECO:0000313" key="8">
    <source>
        <dbReference type="Proteomes" id="UP000238479"/>
    </source>
</evidence>
<dbReference type="InterPro" id="IPR013083">
    <property type="entry name" value="Znf_RING/FYVE/PHD"/>
</dbReference>
<dbReference type="PANTHER" id="PTHR45931:SF16">
    <property type="entry name" value="RING_U-BOX SUPERFAMILY PROTEIN"/>
    <property type="match status" value="1"/>
</dbReference>
<dbReference type="PANTHER" id="PTHR45931">
    <property type="entry name" value="SI:CH211-59O9.10"/>
    <property type="match status" value="1"/>
</dbReference>
<gene>
    <name evidence="7" type="ORF">RchiOBHm_Chr7g0191551</name>
</gene>
<keyword evidence="3" id="KW-0862">Zinc</keyword>
<evidence type="ECO:0000256" key="4">
    <source>
        <dbReference type="PROSITE-ProRule" id="PRU00175"/>
    </source>
</evidence>
<dbReference type="Gene3D" id="3.30.40.10">
    <property type="entry name" value="Zinc/RING finger domain, C3HC4 (zinc finger)"/>
    <property type="match status" value="1"/>
</dbReference>
<dbReference type="EMBL" id="PDCK01000045">
    <property type="protein sequence ID" value="PRQ17118.1"/>
    <property type="molecule type" value="Genomic_DNA"/>
</dbReference>
<protein>
    <submittedName>
        <fullName evidence="7">Putative transcription factor C2H2 family</fullName>
    </submittedName>
</protein>
<evidence type="ECO:0000256" key="5">
    <source>
        <dbReference type="SAM" id="Phobius"/>
    </source>
</evidence>
<keyword evidence="5" id="KW-0812">Transmembrane</keyword>
<keyword evidence="2 4" id="KW-0863">Zinc-finger</keyword>
<comment type="caution">
    <text evidence="7">The sequence shown here is derived from an EMBL/GenBank/DDBJ whole genome shotgun (WGS) entry which is preliminary data.</text>
</comment>
<feature type="domain" description="RING-type" evidence="6">
    <location>
        <begin position="7"/>
        <end position="30"/>
    </location>
</feature>
<keyword evidence="1" id="KW-0479">Metal-binding</keyword>
<keyword evidence="5" id="KW-0472">Membrane</keyword>
<reference evidence="7 8" key="1">
    <citation type="journal article" date="2018" name="Nat. Genet.">
        <title>The Rosa genome provides new insights in the design of modern roses.</title>
        <authorList>
            <person name="Bendahmane M."/>
        </authorList>
    </citation>
    <scope>NUCLEOTIDE SEQUENCE [LARGE SCALE GENOMIC DNA]</scope>
    <source>
        <strain evidence="8">cv. Old Blush</strain>
    </source>
</reference>
<dbReference type="InterPro" id="IPR051834">
    <property type="entry name" value="RING_finger_E3_ligase"/>
</dbReference>
<evidence type="ECO:0000256" key="3">
    <source>
        <dbReference type="ARBA" id="ARBA00022833"/>
    </source>
</evidence>
<dbReference type="InterPro" id="IPR001841">
    <property type="entry name" value="Znf_RING"/>
</dbReference>
<dbReference type="Gramene" id="PRQ17118">
    <property type="protein sequence ID" value="PRQ17118"/>
    <property type="gene ID" value="RchiOBHm_Chr7g0191551"/>
</dbReference>
<dbReference type="GO" id="GO:0005634">
    <property type="term" value="C:nucleus"/>
    <property type="evidence" value="ECO:0007669"/>
    <property type="project" value="TreeGrafter"/>
</dbReference>
<evidence type="ECO:0000313" key="7">
    <source>
        <dbReference type="EMBL" id="PRQ17118.1"/>
    </source>
</evidence>
<dbReference type="GO" id="GO:0008270">
    <property type="term" value="F:zinc ion binding"/>
    <property type="evidence" value="ECO:0007669"/>
    <property type="project" value="UniProtKB-KW"/>
</dbReference>
<dbReference type="Proteomes" id="UP000238479">
    <property type="component" value="Chromosome 7"/>
</dbReference>
<dbReference type="AlphaFoldDB" id="A0A2P6P5A7"/>
<accession>A0A2P6P5A7</accession>
<evidence type="ECO:0000256" key="1">
    <source>
        <dbReference type="ARBA" id="ARBA00022723"/>
    </source>
</evidence>
<evidence type="ECO:0000259" key="6">
    <source>
        <dbReference type="PROSITE" id="PS50089"/>
    </source>
</evidence>
<dbReference type="SUPFAM" id="SSF57850">
    <property type="entry name" value="RING/U-box"/>
    <property type="match status" value="1"/>
</dbReference>
<evidence type="ECO:0000256" key="2">
    <source>
        <dbReference type="ARBA" id="ARBA00022771"/>
    </source>
</evidence>
<organism evidence="7 8">
    <name type="scientific">Rosa chinensis</name>
    <name type="common">China rose</name>
    <dbReference type="NCBI Taxonomy" id="74649"/>
    <lineage>
        <taxon>Eukaryota</taxon>
        <taxon>Viridiplantae</taxon>
        <taxon>Streptophyta</taxon>
        <taxon>Embryophyta</taxon>
        <taxon>Tracheophyta</taxon>
        <taxon>Spermatophyta</taxon>
        <taxon>Magnoliopsida</taxon>
        <taxon>eudicotyledons</taxon>
        <taxon>Gunneridae</taxon>
        <taxon>Pentapetalae</taxon>
        <taxon>rosids</taxon>
        <taxon>fabids</taxon>
        <taxon>Rosales</taxon>
        <taxon>Rosaceae</taxon>
        <taxon>Rosoideae</taxon>
        <taxon>Rosoideae incertae sedis</taxon>
        <taxon>Rosa</taxon>
    </lineage>
</organism>